<comment type="catalytic activity">
    <reaction evidence="7">
        <text>L-methionyl-[protein] + [thioredoxin]-disulfide + H2O = L-methionyl-(R)-S-oxide-[protein] + [thioredoxin]-dithiol</text>
        <dbReference type="Rhea" id="RHEA:24164"/>
        <dbReference type="Rhea" id="RHEA-COMP:10698"/>
        <dbReference type="Rhea" id="RHEA-COMP:10700"/>
        <dbReference type="Rhea" id="RHEA-COMP:12313"/>
        <dbReference type="Rhea" id="RHEA-COMP:12314"/>
        <dbReference type="ChEBI" id="CHEBI:15377"/>
        <dbReference type="ChEBI" id="CHEBI:16044"/>
        <dbReference type="ChEBI" id="CHEBI:29950"/>
        <dbReference type="ChEBI" id="CHEBI:45764"/>
        <dbReference type="ChEBI" id="CHEBI:50058"/>
        <dbReference type="EC" id="1.8.4.12"/>
    </reaction>
</comment>
<proteinExistence type="inferred from homology"/>
<evidence type="ECO:0000256" key="3">
    <source>
        <dbReference type="ARBA" id="ARBA00012499"/>
    </source>
</evidence>
<dbReference type="GO" id="GO:0046872">
    <property type="term" value="F:metal ion binding"/>
    <property type="evidence" value="ECO:0007669"/>
    <property type="project" value="UniProtKB-KW"/>
</dbReference>
<protein>
    <recommendedName>
        <fullName evidence="3">peptide-methionine (R)-S-oxide reductase</fullName>
        <ecNumber evidence="3">1.8.4.12</ecNumber>
    </recommendedName>
</protein>
<dbReference type="InterPro" id="IPR028427">
    <property type="entry name" value="Met_Sox_Rdtase_MsrB"/>
</dbReference>
<evidence type="ECO:0000256" key="4">
    <source>
        <dbReference type="ARBA" id="ARBA00022723"/>
    </source>
</evidence>
<dbReference type="PROSITE" id="PS51790">
    <property type="entry name" value="MSRB"/>
    <property type="match status" value="1"/>
</dbReference>
<comment type="cofactor">
    <cofactor evidence="1">
        <name>Zn(2+)</name>
        <dbReference type="ChEBI" id="CHEBI:29105"/>
    </cofactor>
</comment>
<dbReference type="AlphaFoldDB" id="A0A2H0UD48"/>
<feature type="region of interest" description="Disordered" evidence="8">
    <location>
        <begin position="1"/>
        <end position="20"/>
    </location>
</feature>
<dbReference type="GO" id="GO:0033743">
    <property type="term" value="F:peptide-methionine (R)-S-oxide reductase activity"/>
    <property type="evidence" value="ECO:0007669"/>
    <property type="project" value="UniProtKB-EC"/>
</dbReference>
<evidence type="ECO:0000256" key="2">
    <source>
        <dbReference type="ARBA" id="ARBA00007174"/>
    </source>
</evidence>
<gene>
    <name evidence="10" type="primary">msrB</name>
    <name evidence="10" type="ORF">COU16_02050</name>
</gene>
<dbReference type="FunFam" id="2.170.150.20:FF:000001">
    <property type="entry name" value="Peptide methionine sulfoxide reductase MsrB"/>
    <property type="match status" value="1"/>
</dbReference>
<evidence type="ECO:0000256" key="8">
    <source>
        <dbReference type="SAM" id="MobiDB-lite"/>
    </source>
</evidence>
<dbReference type="EC" id="1.8.4.12" evidence="3"/>
<keyword evidence="6" id="KW-0560">Oxidoreductase</keyword>
<name>A0A2H0UD48_9BACT</name>
<dbReference type="PANTHER" id="PTHR10173:SF52">
    <property type="entry name" value="METHIONINE-R-SULFOXIDE REDUCTASE B1"/>
    <property type="match status" value="1"/>
</dbReference>
<organism evidence="10 11">
    <name type="scientific">Candidatus Kaiserbacteria bacterium CG10_big_fil_rev_8_21_14_0_10_47_16</name>
    <dbReference type="NCBI Taxonomy" id="1974608"/>
    <lineage>
        <taxon>Bacteria</taxon>
        <taxon>Candidatus Kaiseribacteriota</taxon>
    </lineage>
</organism>
<dbReference type="NCBIfam" id="TIGR00357">
    <property type="entry name" value="peptide-methionine (R)-S-oxide reductase MsrB"/>
    <property type="match status" value="1"/>
</dbReference>
<evidence type="ECO:0000256" key="5">
    <source>
        <dbReference type="ARBA" id="ARBA00022833"/>
    </source>
</evidence>
<evidence type="ECO:0000259" key="9">
    <source>
        <dbReference type="PROSITE" id="PS51790"/>
    </source>
</evidence>
<comment type="caution">
    <text evidence="10">The sequence shown here is derived from an EMBL/GenBank/DDBJ whole genome shotgun (WGS) entry which is preliminary data.</text>
</comment>
<dbReference type="Gene3D" id="2.170.150.20">
    <property type="entry name" value="Peptide methionine sulfoxide reductase"/>
    <property type="match status" value="1"/>
</dbReference>
<dbReference type="GO" id="GO:0005737">
    <property type="term" value="C:cytoplasm"/>
    <property type="evidence" value="ECO:0007669"/>
    <property type="project" value="TreeGrafter"/>
</dbReference>
<keyword evidence="4" id="KW-0479">Metal-binding</keyword>
<feature type="domain" description="MsrB" evidence="9">
    <location>
        <begin position="3"/>
        <end position="128"/>
    </location>
</feature>
<keyword evidence="5" id="KW-0862">Zinc</keyword>
<evidence type="ECO:0000313" key="11">
    <source>
        <dbReference type="Proteomes" id="UP000229344"/>
    </source>
</evidence>
<evidence type="ECO:0000313" key="10">
    <source>
        <dbReference type="EMBL" id="PIR84354.1"/>
    </source>
</evidence>
<evidence type="ECO:0000256" key="7">
    <source>
        <dbReference type="ARBA" id="ARBA00048488"/>
    </source>
</evidence>
<dbReference type="InterPro" id="IPR002579">
    <property type="entry name" value="Met_Sox_Rdtase_MsrB_dom"/>
</dbReference>
<dbReference type="SUPFAM" id="SSF51316">
    <property type="entry name" value="Mss4-like"/>
    <property type="match status" value="1"/>
</dbReference>
<evidence type="ECO:0000256" key="1">
    <source>
        <dbReference type="ARBA" id="ARBA00001947"/>
    </source>
</evidence>
<comment type="similarity">
    <text evidence="2">Belongs to the MsrB Met sulfoxide reductase family.</text>
</comment>
<dbReference type="GO" id="GO:0030091">
    <property type="term" value="P:protein repair"/>
    <property type="evidence" value="ECO:0007669"/>
    <property type="project" value="InterPro"/>
</dbReference>
<dbReference type="PANTHER" id="PTHR10173">
    <property type="entry name" value="METHIONINE SULFOXIDE REDUCTASE"/>
    <property type="match status" value="1"/>
</dbReference>
<dbReference type="InterPro" id="IPR011057">
    <property type="entry name" value="Mss4-like_sf"/>
</dbReference>
<sequence length="129" mass="14242">MKSDDELKNENPELYRVARESGTEAPFKGKYVDEKADGMYHCAVCNASLFSSDTKFESNSGWPSFTDPANREAVTLHEDTSGGMSRVEVRCKNCGAHLGHVFSDGPEKDGKTCDRFCINSVSLELKPKV</sequence>
<dbReference type="GO" id="GO:0006979">
    <property type="term" value="P:response to oxidative stress"/>
    <property type="evidence" value="ECO:0007669"/>
    <property type="project" value="InterPro"/>
</dbReference>
<accession>A0A2H0UD48</accession>
<dbReference type="Proteomes" id="UP000229344">
    <property type="component" value="Unassembled WGS sequence"/>
</dbReference>
<evidence type="ECO:0000256" key="6">
    <source>
        <dbReference type="ARBA" id="ARBA00023002"/>
    </source>
</evidence>
<reference evidence="11" key="1">
    <citation type="submission" date="2017-09" db="EMBL/GenBank/DDBJ databases">
        <title>Depth-based differentiation of microbial function through sediment-hosted aquifers and enrichment of novel symbionts in the deep terrestrial subsurface.</title>
        <authorList>
            <person name="Probst A.J."/>
            <person name="Ladd B."/>
            <person name="Jarett J.K."/>
            <person name="Geller-Mcgrath D.E."/>
            <person name="Sieber C.M.K."/>
            <person name="Emerson J.B."/>
            <person name="Anantharaman K."/>
            <person name="Thomas B.C."/>
            <person name="Malmstrom R."/>
            <person name="Stieglmeier M."/>
            <person name="Klingl A."/>
            <person name="Woyke T."/>
            <person name="Ryan C.M."/>
            <person name="Banfield J.F."/>
        </authorList>
    </citation>
    <scope>NUCLEOTIDE SEQUENCE [LARGE SCALE GENOMIC DNA]</scope>
</reference>
<dbReference type="Pfam" id="PF01641">
    <property type="entry name" value="SelR"/>
    <property type="match status" value="1"/>
</dbReference>
<dbReference type="EMBL" id="PFBI01000006">
    <property type="protein sequence ID" value="PIR84354.1"/>
    <property type="molecule type" value="Genomic_DNA"/>
</dbReference>